<organism evidence="11 12">
    <name type="scientific">Faecalicatena contorta</name>
    <dbReference type="NCBI Taxonomy" id="39482"/>
    <lineage>
        <taxon>Bacteria</taxon>
        <taxon>Bacillati</taxon>
        <taxon>Bacillota</taxon>
        <taxon>Clostridia</taxon>
        <taxon>Lachnospirales</taxon>
        <taxon>Lachnospiraceae</taxon>
        <taxon>Faecalicatena</taxon>
    </lineage>
</organism>
<evidence type="ECO:0000256" key="1">
    <source>
        <dbReference type="ARBA" id="ARBA00002869"/>
    </source>
</evidence>
<dbReference type="InterPro" id="IPR022418">
    <property type="entry name" value="Porphobilinogen_deaminase_C"/>
</dbReference>
<dbReference type="RefSeq" id="WP_109708463.1">
    <property type="nucleotide sequence ID" value="NZ_QGDS01000001.1"/>
</dbReference>
<sequence>MKSVIRIGSRESRLAVIQAEIVKKRIQKYHPEIQVELVTMKTTGDRILDKSLELIGGKGLFVKELDQALIEGRIDLSVHSLKDMPMEIPEDLPILAFTEREDPRDALIYRPGLCEIPDRGVIGTSSRRRMLQMKKLYPSCTFRGIRGNVQTRLRKLTEEGYDGTVLAAAGLKRLEMESVIGRIFEVEEIVPAAGQGILAVQGRKGENHSYLECVQDKKSEAEALAEREFVAALDGGCSSPVAAHARVLGGEVKLTGLYYREEDDTYLTAVRIGEVQKARQLGAELAEIMKYSCN</sequence>
<comment type="cofactor">
    <cofactor evidence="8">
        <name>dipyrromethane</name>
        <dbReference type="ChEBI" id="CHEBI:60342"/>
    </cofactor>
    <text evidence="8">Binds 1 dipyrromethane group covalently.</text>
</comment>
<dbReference type="PIRSF" id="PIRSF001438">
    <property type="entry name" value="4pyrrol_synth_OHMeBilane_synth"/>
    <property type="match status" value="1"/>
</dbReference>
<evidence type="ECO:0000313" key="12">
    <source>
        <dbReference type="Proteomes" id="UP000254051"/>
    </source>
</evidence>
<dbReference type="EMBL" id="UHJJ01000001">
    <property type="protein sequence ID" value="SUQ12442.1"/>
    <property type="molecule type" value="Genomic_DNA"/>
</dbReference>
<dbReference type="EC" id="2.5.1.61" evidence="8"/>
<dbReference type="FunFam" id="3.40.190.10:FF:000005">
    <property type="entry name" value="Porphobilinogen deaminase"/>
    <property type="match status" value="1"/>
</dbReference>
<comment type="subunit">
    <text evidence="4 8">Monomer.</text>
</comment>
<dbReference type="PRINTS" id="PR00151">
    <property type="entry name" value="PORPHBDMNASE"/>
</dbReference>
<dbReference type="PANTHER" id="PTHR11557">
    <property type="entry name" value="PORPHOBILINOGEN DEAMINASE"/>
    <property type="match status" value="1"/>
</dbReference>
<evidence type="ECO:0000256" key="6">
    <source>
        <dbReference type="ARBA" id="ARBA00023244"/>
    </source>
</evidence>
<dbReference type="SUPFAM" id="SSF54782">
    <property type="entry name" value="Porphobilinogen deaminase (hydroxymethylbilane synthase), C-terminal domain"/>
    <property type="match status" value="1"/>
</dbReference>
<evidence type="ECO:0000256" key="2">
    <source>
        <dbReference type="ARBA" id="ARBA00004735"/>
    </source>
</evidence>
<dbReference type="Pfam" id="PF03900">
    <property type="entry name" value="Porphobil_deamC"/>
    <property type="match status" value="1"/>
</dbReference>
<keyword evidence="12" id="KW-1185">Reference proteome</keyword>
<evidence type="ECO:0000256" key="7">
    <source>
        <dbReference type="ARBA" id="ARBA00048169"/>
    </source>
</evidence>
<accession>A0A316A5V5</accession>
<proteinExistence type="inferred from homology"/>
<protein>
    <recommendedName>
        <fullName evidence="8">Porphobilinogen deaminase</fullName>
        <shortName evidence="8">PBG</shortName>
        <ecNumber evidence="8">2.5.1.61</ecNumber>
    </recommendedName>
    <alternativeName>
        <fullName evidence="8">Hydroxymethylbilane synthase</fullName>
        <shortName evidence="8">HMBS</shortName>
    </alternativeName>
    <alternativeName>
        <fullName evidence="8">Pre-uroporphyrinogen synthase</fullName>
    </alternativeName>
</protein>
<evidence type="ECO:0000313" key="11">
    <source>
        <dbReference type="EMBL" id="SUQ12442.1"/>
    </source>
</evidence>
<feature type="domain" description="Porphobilinogen deaminase N-terminal" evidence="9">
    <location>
        <begin position="5"/>
        <end position="207"/>
    </location>
</feature>
<dbReference type="SUPFAM" id="SSF53850">
    <property type="entry name" value="Periplasmic binding protein-like II"/>
    <property type="match status" value="1"/>
</dbReference>
<comment type="miscellaneous">
    <text evidence="8">The porphobilinogen subunits are added to the dipyrromethane group.</text>
</comment>
<gene>
    <name evidence="8" type="primary">hemC</name>
    <name evidence="11" type="ORF">SAMN05216529_101337</name>
</gene>
<dbReference type="Proteomes" id="UP000254051">
    <property type="component" value="Unassembled WGS sequence"/>
</dbReference>
<dbReference type="Gene3D" id="3.30.160.40">
    <property type="entry name" value="Porphobilinogen deaminase, C-terminal domain"/>
    <property type="match status" value="1"/>
</dbReference>
<name>A0A316A5V5_9FIRM</name>
<feature type="modified residue" description="S-(dipyrrolylmethanemethyl)cysteine" evidence="8">
    <location>
        <position position="237"/>
    </location>
</feature>
<dbReference type="PROSITE" id="PS00533">
    <property type="entry name" value="PORPHOBILINOGEN_DEAM"/>
    <property type="match status" value="1"/>
</dbReference>
<feature type="domain" description="Porphobilinogen deaminase C-terminal" evidence="10">
    <location>
        <begin position="222"/>
        <end position="290"/>
    </location>
</feature>
<keyword evidence="5 8" id="KW-0808">Transferase</keyword>
<dbReference type="FunFam" id="3.40.190.10:FF:000004">
    <property type="entry name" value="Porphobilinogen deaminase"/>
    <property type="match status" value="1"/>
</dbReference>
<keyword evidence="6 8" id="KW-0627">Porphyrin biosynthesis</keyword>
<evidence type="ECO:0000256" key="3">
    <source>
        <dbReference type="ARBA" id="ARBA00005638"/>
    </source>
</evidence>
<dbReference type="PANTHER" id="PTHR11557:SF0">
    <property type="entry name" value="PORPHOBILINOGEN DEAMINASE"/>
    <property type="match status" value="1"/>
</dbReference>
<evidence type="ECO:0000256" key="4">
    <source>
        <dbReference type="ARBA" id="ARBA00011245"/>
    </source>
</evidence>
<dbReference type="InterPro" id="IPR000860">
    <property type="entry name" value="HemC"/>
</dbReference>
<dbReference type="OrthoDB" id="9810298at2"/>
<dbReference type="CDD" id="cd00494">
    <property type="entry name" value="PBP2_HMBS"/>
    <property type="match status" value="1"/>
</dbReference>
<dbReference type="Pfam" id="PF01379">
    <property type="entry name" value="Porphobil_deam"/>
    <property type="match status" value="1"/>
</dbReference>
<dbReference type="NCBIfam" id="TIGR00212">
    <property type="entry name" value="hemC"/>
    <property type="match status" value="1"/>
</dbReference>
<dbReference type="InterPro" id="IPR036803">
    <property type="entry name" value="Porphobilinogen_deaminase_C_sf"/>
</dbReference>
<comment type="similarity">
    <text evidence="3 8">Belongs to the HMBS family.</text>
</comment>
<evidence type="ECO:0000259" key="10">
    <source>
        <dbReference type="Pfam" id="PF03900"/>
    </source>
</evidence>
<evidence type="ECO:0000256" key="8">
    <source>
        <dbReference type="HAMAP-Rule" id="MF_00260"/>
    </source>
</evidence>
<dbReference type="GO" id="GO:0005737">
    <property type="term" value="C:cytoplasm"/>
    <property type="evidence" value="ECO:0007669"/>
    <property type="project" value="UniProtKB-UniRule"/>
</dbReference>
<dbReference type="HAMAP" id="MF_00260">
    <property type="entry name" value="Porphobil_deam"/>
    <property type="match status" value="1"/>
</dbReference>
<dbReference type="InterPro" id="IPR022419">
    <property type="entry name" value="Porphobilin_deaminase_cofac_BS"/>
</dbReference>
<reference evidence="12" key="1">
    <citation type="submission" date="2017-07" db="EMBL/GenBank/DDBJ databases">
        <authorList>
            <person name="Varghese N."/>
            <person name="Submissions S."/>
        </authorList>
    </citation>
    <scope>NUCLEOTIDE SEQUENCE [LARGE SCALE GENOMIC DNA]</scope>
    <source>
        <strain evidence="12">NLAE-zl-C134</strain>
    </source>
</reference>
<dbReference type="InterPro" id="IPR022417">
    <property type="entry name" value="Porphobilin_deaminase_N"/>
</dbReference>
<comment type="pathway">
    <text evidence="2">Porphyrin-containing compound metabolism; protoporphyrin-IX biosynthesis; coproporphyrinogen-III from 5-aminolevulinate: step 2/4.</text>
</comment>
<dbReference type="Gene3D" id="3.40.190.10">
    <property type="entry name" value="Periplasmic binding protein-like II"/>
    <property type="match status" value="2"/>
</dbReference>
<dbReference type="GO" id="GO:0006782">
    <property type="term" value="P:protoporphyrinogen IX biosynthetic process"/>
    <property type="evidence" value="ECO:0007669"/>
    <property type="project" value="UniProtKB-UniRule"/>
</dbReference>
<evidence type="ECO:0000259" key="9">
    <source>
        <dbReference type="Pfam" id="PF01379"/>
    </source>
</evidence>
<comment type="function">
    <text evidence="1 8">Tetrapolymerization of the monopyrrole PBG into the hydroxymethylbilane pre-uroporphyrinogen in several discrete steps.</text>
</comment>
<dbReference type="AlphaFoldDB" id="A0A316A5V5"/>
<evidence type="ECO:0000256" key="5">
    <source>
        <dbReference type="ARBA" id="ARBA00022679"/>
    </source>
</evidence>
<dbReference type="GO" id="GO:0004418">
    <property type="term" value="F:hydroxymethylbilane synthase activity"/>
    <property type="evidence" value="ECO:0007669"/>
    <property type="project" value="UniProtKB-UniRule"/>
</dbReference>
<comment type="catalytic activity">
    <reaction evidence="7 8">
        <text>4 porphobilinogen + H2O = hydroxymethylbilane + 4 NH4(+)</text>
        <dbReference type="Rhea" id="RHEA:13185"/>
        <dbReference type="ChEBI" id="CHEBI:15377"/>
        <dbReference type="ChEBI" id="CHEBI:28938"/>
        <dbReference type="ChEBI" id="CHEBI:57845"/>
        <dbReference type="ChEBI" id="CHEBI:58126"/>
        <dbReference type="EC" id="2.5.1.61"/>
    </reaction>
</comment>